<dbReference type="STRING" id="366602.Caul_0860"/>
<dbReference type="OrthoDB" id="9815411at2"/>
<sequence length="85" mass="8894">MSGVGFIGAIIIGIFAGWLAEQIMGRNHGLLTNLIVGLVGALIGAFLASMLGIHFMGWVGSLIISTIGAIVLLFILGLFKGRNRI</sequence>
<dbReference type="Pfam" id="PF04226">
    <property type="entry name" value="Transgly_assoc"/>
    <property type="match status" value="1"/>
</dbReference>
<dbReference type="GO" id="GO:0022857">
    <property type="term" value="F:transmembrane transporter activity"/>
    <property type="evidence" value="ECO:0007669"/>
    <property type="project" value="InterPro"/>
</dbReference>
<accession>B0SVF2</accession>
<evidence type="ECO:0000259" key="8">
    <source>
        <dbReference type="PROSITE" id="PS50850"/>
    </source>
</evidence>
<dbReference type="InterPro" id="IPR007341">
    <property type="entry name" value="Transgly_assoc"/>
</dbReference>
<keyword evidence="3" id="KW-1003">Cell membrane</keyword>
<evidence type="ECO:0000256" key="7">
    <source>
        <dbReference type="SAM" id="Phobius"/>
    </source>
</evidence>
<dbReference type="InterPro" id="IPR020846">
    <property type="entry name" value="MFS_dom"/>
</dbReference>
<keyword evidence="6 7" id="KW-0472">Membrane</keyword>
<dbReference type="EMBL" id="CP000927">
    <property type="protein sequence ID" value="ABZ69991.1"/>
    <property type="molecule type" value="Genomic_DNA"/>
</dbReference>
<comment type="similarity">
    <text evidence="2">Belongs to the UPF0410 family.</text>
</comment>
<evidence type="ECO:0000256" key="1">
    <source>
        <dbReference type="ARBA" id="ARBA00004651"/>
    </source>
</evidence>
<keyword evidence="5 7" id="KW-1133">Transmembrane helix</keyword>
<proteinExistence type="inferred from homology"/>
<feature type="domain" description="Major facilitator superfamily (MFS) profile" evidence="8">
    <location>
        <begin position="1"/>
        <end position="85"/>
    </location>
</feature>
<dbReference type="HOGENOM" id="CLU_160040_0_1_5"/>
<evidence type="ECO:0000256" key="2">
    <source>
        <dbReference type="ARBA" id="ARBA00011006"/>
    </source>
</evidence>
<evidence type="ECO:0000256" key="4">
    <source>
        <dbReference type="ARBA" id="ARBA00022692"/>
    </source>
</evidence>
<evidence type="ECO:0000313" key="9">
    <source>
        <dbReference type="EMBL" id="ABZ69991.1"/>
    </source>
</evidence>
<evidence type="ECO:0000256" key="6">
    <source>
        <dbReference type="ARBA" id="ARBA00023136"/>
    </source>
</evidence>
<dbReference type="AlphaFoldDB" id="B0SVF2"/>
<organism evidence="9">
    <name type="scientific">Caulobacter sp. (strain K31)</name>
    <dbReference type="NCBI Taxonomy" id="366602"/>
    <lineage>
        <taxon>Bacteria</taxon>
        <taxon>Pseudomonadati</taxon>
        <taxon>Pseudomonadota</taxon>
        <taxon>Alphaproteobacteria</taxon>
        <taxon>Caulobacterales</taxon>
        <taxon>Caulobacteraceae</taxon>
        <taxon>Caulobacter</taxon>
    </lineage>
</organism>
<evidence type="ECO:0000256" key="5">
    <source>
        <dbReference type="ARBA" id="ARBA00022989"/>
    </source>
</evidence>
<evidence type="ECO:0000256" key="3">
    <source>
        <dbReference type="ARBA" id="ARBA00022475"/>
    </source>
</evidence>
<dbReference type="GO" id="GO:0005886">
    <property type="term" value="C:plasma membrane"/>
    <property type="evidence" value="ECO:0007669"/>
    <property type="project" value="UniProtKB-SubCell"/>
</dbReference>
<feature type="transmembrane region" description="Helical" evidence="7">
    <location>
        <begin position="6"/>
        <end position="23"/>
    </location>
</feature>
<reference evidence="9" key="1">
    <citation type="submission" date="2008-01" db="EMBL/GenBank/DDBJ databases">
        <title>Complete sequence of chromosome of Caulobacter sp. K31.</title>
        <authorList>
            <consortium name="US DOE Joint Genome Institute"/>
            <person name="Copeland A."/>
            <person name="Lucas S."/>
            <person name="Lapidus A."/>
            <person name="Barry K."/>
            <person name="Glavina del Rio T."/>
            <person name="Dalin E."/>
            <person name="Tice H."/>
            <person name="Pitluck S."/>
            <person name="Bruce D."/>
            <person name="Goodwin L."/>
            <person name="Thompson L.S."/>
            <person name="Brettin T."/>
            <person name="Detter J.C."/>
            <person name="Han C."/>
            <person name="Schmutz J."/>
            <person name="Larimer F."/>
            <person name="Land M."/>
            <person name="Hauser L."/>
            <person name="Kyrpides N."/>
            <person name="Kim E."/>
            <person name="Stephens C."/>
            <person name="Richardson P."/>
        </authorList>
    </citation>
    <scope>NUCLEOTIDE SEQUENCE [LARGE SCALE GENOMIC DNA]</scope>
    <source>
        <strain evidence="9">K31</strain>
    </source>
</reference>
<dbReference type="KEGG" id="cak:Caul_0860"/>
<keyword evidence="4 7" id="KW-0812">Transmembrane</keyword>
<dbReference type="PANTHER" id="PTHR33884">
    <property type="entry name" value="UPF0410 PROTEIN YMGE"/>
    <property type="match status" value="1"/>
</dbReference>
<dbReference type="PROSITE" id="PS50850">
    <property type="entry name" value="MFS"/>
    <property type="match status" value="1"/>
</dbReference>
<protein>
    <submittedName>
        <fullName evidence="9">Transglycosylase-associated protein</fullName>
    </submittedName>
</protein>
<name>B0SVF2_CAUSK</name>
<gene>
    <name evidence="9" type="ordered locus">Caul_0860</name>
</gene>
<feature type="transmembrane region" description="Helical" evidence="7">
    <location>
        <begin position="30"/>
        <end position="52"/>
    </location>
</feature>
<dbReference type="eggNOG" id="COG2261">
    <property type="taxonomic scope" value="Bacteria"/>
</dbReference>
<dbReference type="PANTHER" id="PTHR33884:SF3">
    <property type="entry name" value="UPF0410 PROTEIN YMGE"/>
    <property type="match status" value="1"/>
</dbReference>
<comment type="subcellular location">
    <subcellularLocation>
        <location evidence="1">Cell membrane</location>
        <topology evidence="1">Multi-pass membrane protein</topology>
    </subcellularLocation>
</comment>
<feature type="transmembrane region" description="Helical" evidence="7">
    <location>
        <begin position="58"/>
        <end position="79"/>
    </location>
</feature>